<dbReference type="Proteomes" id="UP000176705">
    <property type="component" value="Unassembled WGS sequence"/>
</dbReference>
<feature type="domain" description="Bacterial type II secretion system protein E" evidence="2">
    <location>
        <begin position="8"/>
        <end position="277"/>
    </location>
</feature>
<dbReference type="STRING" id="1802280.A3B37_01640"/>
<proteinExistence type="inferred from homology"/>
<organism evidence="3 4">
    <name type="scientific">Candidatus Sungbacteria bacterium RIFCSPLOWO2_01_FULL_59_16</name>
    <dbReference type="NCBI Taxonomy" id="1802280"/>
    <lineage>
        <taxon>Bacteria</taxon>
        <taxon>Candidatus Sungiibacteriota</taxon>
    </lineage>
</organism>
<comment type="similarity">
    <text evidence="1">Belongs to the GSP E family.</text>
</comment>
<dbReference type="GO" id="GO:0016887">
    <property type="term" value="F:ATP hydrolysis activity"/>
    <property type="evidence" value="ECO:0007669"/>
    <property type="project" value="InterPro"/>
</dbReference>
<gene>
    <name evidence="3" type="ORF">A3B37_01640</name>
</gene>
<dbReference type="InterPro" id="IPR001482">
    <property type="entry name" value="T2SS/T4SS_dom"/>
</dbReference>
<accession>A0A1G2L9U0</accession>
<dbReference type="CDD" id="cd01131">
    <property type="entry name" value="PilT"/>
    <property type="match status" value="1"/>
</dbReference>
<dbReference type="SUPFAM" id="SSF52540">
    <property type="entry name" value="P-loop containing nucleoside triphosphate hydrolases"/>
    <property type="match status" value="1"/>
</dbReference>
<name>A0A1G2L9U0_9BACT</name>
<protein>
    <submittedName>
        <fullName evidence="3">Type IV pili twitching motility protein PilT</fullName>
    </submittedName>
</protein>
<evidence type="ECO:0000313" key="3">
    <source>
        <dbReference type="EMBL" id="OHA08388.1"/>
    </source>
</evidence>
<dbReference type="EMBL" id="MHQS01000017">
    <property type="protein sequence ID" value="OHA08388.1"/>
    <property type="molecule type" value="Genomic_DNA"/>
</dbReference>
<dbReference type="PANTHER" id="PTHR30486">
    <property type="entry name" value="TWITCHING MOTILITY PROTEIN PILT"/>
    <property type="match status" value="1"/>
</dbReference>
<dbReference type="AlphaFoldDB" id="A0A1G2L9U0"/>
<dbReference type="NCBIfam" id="TIGR01420">
    <property type="entry name" value="pilT_fam"/>
    <property type="match status" value="1"/>
</dbReference>
<dbReference type="InterPro" id="IPR006321">
    <property type="entry name" value="PilT/PilU"/>
</dbReference>
<evidence type="ECO:0000259" key="2">
    <source>
        <dbReference type="Pfam" id="PF00437"/>
    </source>
</evidence>
<dbReference type="InterPro" id="IPR050921">
    <property type="entry name" value="T4SS_GSP_E_ATPase"/>
</dbReference>
<dbReference type="Gene3D" id="3.40.50.300">
    <property type="entry name" value="P-loop containing nucleotide triphosphate hydrolases"/>
    <property type="match status" value="1"/>
</dbReference>
<reference evidence="3 4" key="1">
    <citation type="journal article" date="2016" name="Nat. Commun.">
        <title>Thousands of microbial genomes shed light on interconnected biogeochemical processes in an aquifer system.</title>
        <authorList>
            <person name="Anantharaman K."/>
            <person name="Brown C.T."/>
            <person name="Hug L.A."/>
            <person name="Sharon I."/>
            <person name="Castelle C.J."/>
            <person name="Probst A.J."/>
            <person name="Thomas B.C."/>
            <person name="Singh A."/>
            <person name="Wilkins M.J."/>
            <person name="Karaoz U."/>
            <person name="Brodie E.L."/>
            <person name="Williams K.H."/>
            <person name="Hubbard S.S."/>
            <person name="Banfield J.F."/>
        </authorList>
    </citation>
    <scope>NUCLEOTIDE SEQUENCE [LARGE SCALE GENOMIC DNA]</scope>
</reference>
<sequence>MTADQFFEDLLQTLLKESASDLHLTVGRRPTLRIAGNLIELAKHPTLTPAAVKDIVFIMLNEAERERYLAEREFDFSYAYKDKARFRANVFFQRGYMGAALRYIPAKIRDFNELNLPPILSTLCERPQGFVLVVGPTGHGKTTTLAAMVDYINRTRTDHVITIEDPIEYLFTSDRAIVDQREVGADTKGFHQALRSMFREDVDVAMIGEMRDADTIGAAVTAAETGHLILSSLHTNNAAQTIDRIIDSFPGHQQGQIRQQLAATLVAIVSQRLIPRISGGLIPAVEVLIGTPAVRTLVREGKVHELDLVIETNSDLGMQSLNRSLVDLVRRGEIAMDQAAAYSLNPDELSVLLRG</sequence>
<dbReference type="GO" id="GO:0005524">
    <property type="term" value="F:ATP binding"/>
    <property type="evidence" value="ECO:0007669"/>
    <property type="project" value="InterPro"/>
</dbReference>
<dbReference type="InterPro" id="IPR027417">
    <property type="entry name" value="P-loop_NTPase"/>
</dbReference>
<evidence type="ECO:0000313" key="4">
    <source>
        <dbReference type="Proteomes" id="UP000176705"/>
    </source>
</evidence>
<comment type="caution">
    <text evidence="3">The sequence shown here is derived from an EMBL/GenBank/DDBJ whole genome shotgun (WGS) entry which is preliminary data.</text>
</comment>
<dbReference type="Gene3D" id="3.30.450.90">
    <property type="match status" value="1"/>
</dbReference>
<evidence type="ECO:0000256" key="1">
    <source>
        <dbReference type="ARBA" id="ARBA00006611"/>
    </source>
</evidence>
<dbReference type="Pfam" id="PF00437">
    <property type="entry name" value="T2SSE"/>
    <property type="match status" value="1"/>
</dbReference>